<dbReference type="RefSeq" id="WP_144913552.1">
    <property type="nucleotide sequence ID" value="NZ_VLLI01000008.1"/>
</dbReference>
<dbReference type="Gene3D" id="3.60.21.10">
    <property type="match status" value="1"/>
</dbReference>
<protein>
    <submittedName>
        <fullName evidence="3">3',5'-cyclic AMP phosphodiesterase CpdA</fullName>
    </submittedName>
</protein>
<dbReference type="SUPFAM" id="SSF56300">
    <property type="entry name" value="Metallo-dependent phosphatases"/>
    <property type="match status" value="1"/>
</dbReference>
<dbReference type="InterPro" id="IPR029052">
    <property type="entry name" value="Metallo-depent_PP-like"/>
</dbReference>
<evidence type="ECO:0000313" key="3">
    <source>
        <dbReference type="EMBL" id="TWI98689.1"/>
    </source>
</evidence>
<comment type="caution">
    <text evidence="3">The sequence shown here is derived from an EMBL/GenBank/DDBJ whole genome shotgun (WGS) entry which is preliminary data.</text>
</comment>
<feature type="compositionally biased region" description="Basic and acidic residues" evidence="1">
    <location>
        <begin position="1"/>
        <end position="12"/>
    </location>
</feature>
<evidence type="ECO:0000256" key="1">
    <source>
        <dbReference type="SAM" id="MobiDB-lite"/>
    </source>
</evidence>
<feature type="domain" description="Calcineurin-like phosphoesterase" evidence="2">
    <location>
        <begin position="76"/>
        <end position="267"/>
    </location>
</feature>
<keyword evidence="4" id="KW-1185">Reference proteome</keyword>
<dbReference type="AlphaFoldDB" id="A0A562TYK4"/>
<dbReference type="OrthoDB" id="9816081at2"/>
<feature type="region of interest" description="Disordered" evidence="1">
    <location>
        <begin position="1"/>
        <end position="21"/>
    </location>
</feature>
<name>A0A562TYK4_9SPHI</name>
<reference evidence="3 4" key="1">
    <citation type="submission" date="2019-07" db="EMBL/GenBank/DDBJ databases">
        <title>Genomic Encyclopedia of Archaeal and Bacterial Type Strains, Phase II (KMG-II): from individual species to whole genera.</title>
        <authorList>
            <person name="Goeker M."/>
        </authorList>
    </citation>
    <scope>NUCLEOTIDE SEQUENCE [LARGE SCALE GENOMIC DNA]</scope>
    <source>
        <strain evidence="3 4">ATCC BAA-1854</strain>
    </source>
</reference>
<dbReference type="InterPro" id="IPR004843">
    <property type="entry name" value="Calcineurin-like_PHP"/>
</dbReference>
<evidence type="ECO:0000259" key="2">
    <source>
        <dbReference type="Pfam" id="PF00149"/>
    </source>
</evidence>
<dbReference type="InterPro" id="IPR051918">
    <property type="entry name" value="STPP_CPPED1"/>
</dbReference>
<organism evidence="3 4">
    <name type="scientific">Mucilaginibacter frigoritolerans</name>
    <dbReference type="NCBI Taxonomy" id="652788"/>
    <lineage>
        <taxon>Bacteria</taxon>
        <taxon>Pseudomonadati</taxon>
        <taxon>Bacteroidota</taxon>
        <taxon>Sphingobacteriia</taxon>
        <taxon>Sphingobacteriales</taxon>
        <taxon>Sphingobacteriaceae</taxon>
        <taxon>Mucilaginibacter</taxon>
    </lineage>
</organism>
<dbReference type="PANTHER" id="PTHR43143">
    <property type="entry name" value="METALLOPHOSPHOESTERASE, CALCINEURIN SUPERFAMILY"/>
    <property type="match status" value="1"/>
</dbReference>
<dbReference type="Pfam" id="PF00149">
    <property type="entry name" value="Metallophos"/>
    <property type="match status" value="1"/>
</dbReference>
<dbReference type="Proteomes" id="UP000317010">
    <property type="component" value="Unassembled WGS sequence"/>
</dbReference>
<accession>A0A562TYK4</accession>
<evidence type="ECO:0000313" key="4">
    <source>
        <dbReference type="Proteomes" id="UP000317010"/>
    </source>
</evidence>
<proteinExistence type="predicted"/>
<dbReference type="PANTHER" id="PTHR43143:SF6">
    <property type="entry name" value="BLL3016 PROTEIN"/>
    <property type="match status" value="1"/>
</dbReference>
<dbReference type="GO" id="GO:0016787">
    <property type="term" value="F:hydrolase activity"/>
    <property type="evidence" value="ECO:0007669"/>
    <property type="project" value="InterPro"/>
</dbReference>
<dbReference type="EMBL" id="VLLI01000008">
    <property type="protein sequence ID" value="TWI98689.1"/>
    <property type="molecule type" value="Genomic_DNA"/>
</dbReference>
<gene>
    <name evidence="3" type="ORF">JN11_02877</name>
</gene>
<sequence length="342" mass="37057">MKNNFHHGDDHTPASNDTNNDGIDRRGFLECMAWAGTGVLWMMSGGILKSYGMSQMIDKTTGGLKKGLLLPKSDFSFVQISDSHIGFNKAANPDVVSTLQAAIAKINNMPTAPSFVLHTGDLSHLAQADEFDTLEQSLKSIKTDQIFYVPGEHDVTDNGKLYLERYGKGTLGDGWYSFDKNGVHFIGLVNVTNHVDGGLGYLGPDQLKWLENDVKGLSSSTPIVVFAHIPLWAVYPQWGWGTDDSAQALSYLKRFGSVSVLNGHIHQTIQKVEGNITFHTANSTAFPQPAPGSAPSPGPMKVPAEKLRTLLGLTSVNYIEHNHSLAITDIPLIDAAMVIGGQ</sequence>